<dbReference type="Pfam" id="PF02368">
    <property type="entry name" value="Big_2"/>
    <property type="match status" value="1"/>
</dbReference>
<evidence type="ECO:0000313" key="5">
    <source>
        <dbReference type="Proteomes" id="UP000001645"/>
    </source>
</evidence>
<dbReference type="Ensembl" id="ENSMGAT00000005965.3">
    <property type="protein sequence ID" value="ENSMGAP00000005233.3"/>
    <property type="gene ID" value="ENSMGAG00000005324.3"/>
</dbReference>
<dbReference type="Proteomes" id="UP000001645">
    <property type="component" value="Chromosome 14"/>
</dbReference>
<dbReference type="InterPro" id="IPR045197">
    <property type="entry name" value="NUP210-like"/>
</dbReference>
<dbReference type="SUPFAM" id="SSF49373">
    <property type="entry name" value="Invasin/intimin cell-adhesion fragments"/>
    <property type="match status" value="1"/>
</dbReference>
<reference evidence="4" key="3">
    <citation type="submission" date="2025-09" db="UniProtKB">
        <authorList>
            <consortium name="Ensembl"/>
        </authorList>
    </citation>
    <scope>IDENTIFICATION</scope>
</reference>
<evidence type="ECO:0000259" key="3">
    <source>
        <dbReference type="SMART" id="SM00635"/>
    </source>
</evidence>
<feature type="domain" description="BIG2" evidence="3">
    <location>
        <begin position="72"/>
        <end position="147"/>
    </location>
</feature>
<keyword evidence="2" id="KW-0812">Transmembrane</keyword>
<dbReference type="PANTHER" id="PTHR23019">
    <property type="entry name" value="NUCLEAR PORE MEMBRANE GLYCOPROTEIN GP210-RELATED"/>
    <property type="match status" value="1"/>
</dbReference>
<dbReference type="InterPro" id="IPR055094">
    <property type="entry name" value="NUP210_Ig15"/>
</dbReference>
<dbReference type="InterPro" id="IPR058779">
    <property type="entry name" value="Ig_NUP210_13th"/>
</dbReference>
<proteinExistence type="predicted"/>
<dbReference type="OrthoDB" id="361283at2759"/>
<dbReference type="Bgee" id="ENSMGAG00000005324">
    <property type="expression patterns" value="Expressed in thymus and 16 other cell types or tissues"/>
</dbReference>
<keyword evidence="2" id="KW-0472">Membrane</keyword>
<dbReference type="AlphaFoldDB" id="G1N181"/>
<dbReference type="GeneTree" id="ENSGT00390000009491"/>
<protein>
    <submittedName>
        <fullName evidence="4">Nucleoporin 210</fullName>
    </submittedName>
</protein>
<evidence type="ECO:0000256" key="1">
    <source>
        <dbReference type="SAM" id="MobiDB-lite"/>
    </source>
</evidence>
<dbReference type="InterPro" id="IPR057586">
    <property type="entry name" value="Ig_NUP210_16th"/>
</dbReference>
<dbReference type="GO" id="GO:0005643">
    <property type="term" value="C:nuclear pore"/>
    <property type="evidence" value="ECO:0007669"/>
    <property type="project" value="TreeGrafter"/>
</dbReference>
<dbReference type="SMART" id="SM00635">
    <property type="entry name" value="BID_2"/>
    <property type="match status" value="1"/>
</dbReference>
<feature type="compositionally biased region" description="Polar residues" evidence="1">
    <location>
        <begin position="685"/>
        <end position="699"/>
    </location>
</feature>
<dbReference type="Pfam" id="PF26181">
    <property type="entry name" value="Ig_NUP210_13th"/>
    <property type="match status" value="1"/>
</dbReference>
<organism evidence="4 5">
    <name type="scientific">Meleagris gallopavo</name>
    <name type="common">Wild turkey</name>
    <dbReference type="NCBI Taxonomy" id="9103"/>
    <lineage>
        <taxon>Eukaryota</taxon>
        <taxon>Metazoa</taxon>
        <taxon>Chordata</taxon>
        <taxon>Craniata</taxon>
        <taxon>Vertebrata</taxon>
        <taxon>Euteleostomi</taxon>
        <taxon>Archelosauria</taxon>
        <taxon>Archosauria</taxon>
        <taxon>Dinosauria</taxon>
        <taxon>Saurischia</taxon>
        <taxon>Theropoda</taxon>
        <taxon>Coelurosauria</taxon>
        <taxon>Aves</taxon>
        <taxon>Neognathae</taxon>
        <taxon>Galloanserae</taxon>
        <taxon>Galliformes</taxon>
        <taxon>Phasianidae</taxon>
        <taxon>Meleagridinae</taxon>
        <taxon>Meleagris</taxon>
    </lineage>
</organism>
<keyword evidence="5" id="KW-1185">Reference proteome</keyword>
<accession>G1N181</accession>
<dbReference type="Pfam" id="PF26183">
    <property type="entry name" value="Ig_NUP210_14th"/>
    <property type="match status" value="1"/>
</dbReference>
<dbReference type="Pfam" id="PF22959">
    <property type="entry name" value="Ig_NUP210_15th"/>
    <property type="match status" value="1"/>
</dbReference>
<evidence type="ECO:0000256" key="2">
    <source>
        <dbReference type="SAM" id="Phobius"/>
    </source>
</evidence>
<evidence type="ECO:0000313" key="4">
    <source>
        <dbReference type="Ensembl" id="ENSMGAP00000005233.3"/>
    </source>
</evidence>
<keyword evidence="2" id="KW-1133">Transmembrane helix</keyword>
<gene>
    <name evidence="4" type="primary">NUP210</name>
</gene>
<sequence>MQKTSLFVIHLIYSVNFSILIFLCYSPLAEALDDHTAAFLVHGIAIGQTSLTASVADKRGQRINSVPQQIEVFPPFRLLPRKVTLIIGAMIQITSEGGPQPQSNIIFSITDEKIASVNSTGLIRGVAVGNGTVTGVVQAVDAETGKLVVVSQDKVEVEVVQLTAVRIRAPITRMKTGTQMPVYVMGITSSQTPFSFGNAVPGLTFHWKRDTMGIEKILLLKASFQLPAKYNFAMDVYGRVKGRTGLKVVVKVLDPAANQFYNMARELSDEIQIQVFEKLHLVTPDVETEQILMSPNSFIKLQTNRDRVASLSYRVLDGPDKVPVVKIDDRGFLSSGSLIGSSTIEVISQESFGINQTIVAAVKVYPISYLRISMSPILRTQNKEALLALPLGVTLTFTVHFHDNSGDTFHSHNSVLNFATNRDDFVQIGKGATNNTFVIRTVNVGLTLLKVWDAEHSGIADYIPLPVQHAIFPDLTDVVVGDVLCLSTSLTNQEGLPGTWSSSSNSVLQIDSKTGAAVARDSGVATVYYEIPGLLKTYREILINIPQRTTAMHVSGVKTSLQGVAASKVIVLIGERNKNLQGECLPAQIEAIAELQPQSIISCHLKFDSDAFDFPARDVFIAEPGFDAVSDGASLFQHFLDSYQVMFFTLFALLAGTAVMIIAYHAVFSQKEQHTHPAFTPRTPPQHSHNSKQMLSSYK</sequence>
<feature type="transmembrane region" description="Helical" evidence="2">
    <location>
        <begin position="7"/>
        <end position="28"/>
    </location>
</feature>
<reference evidence="4 5" key="1">
    <citation type="journal article" date="2010" name="PLoS Biol.">
        <title>Multi-platform next-generation sequencing of the domestic turkey (Meleagris gallopavo): genome assembly and analysis.</title>
        <authorList>
            <person name="Dalloul R.A."/>
            <person name="Long J.A."/>
            <person name="Zimin A.V."/>
            <person name="Aslam L."/>
            <person name="Beal K."/>
            <person name="Blomberg L.A."/>
            <person name="Bouffard P."/>
            <person name="Burt D.W."/>
            <person name="Crasta O."/>
            <person name="Crooijmans R.P."/>
            <person name="Cooper K."/>
            <person name="Coulombe R.A."/>
            <person name="De S."/>
            <person name="Delany M.E."/>
            <person name="Dodgson J.B."/>
            <person name="Dong J.J."/>
            <person name="Evans C."/>
            <person name="Frederickson K.M."/>
            <person name="Flicek P."/>
            <person name="Florea L."/>
            <person name="Folkerts O."/>
            <person name="Groenen M.A."/>
            <person name="Harkins T.T."/>
            <person name="Herrero J."/>
            <person name="Hoffmann S."/>
            <person name="Megens H.J."/>
            <person name="Jiang A."/>
            <person name="de Jong P."/>
            <person name="Kaiser P."/>
            <person name="Kim H."/>
            <person name="Kim K.W."/>
            <person name="Kim S."/>
            <person name="Langenberger D."/>
            <person name="Lee M.K."/>
            <person name="Lee T."/>
            <person name="Mane S."/>
            <person name="Marcais G."/>
            <person name="Marz M."/>
            <person name="McElroy A.P."/>
            <person name="Modise T."/>
            <person name="Nefedov M."/>
            <person name="Notredame C."/>
            <person name="Paton I.R."/>
            <person name="Payne W.S."/>
            <person name="Pertea G."/>
            <person name="Prickett D."/>
            <person name="Puiu D."/>
            <person name="Qioa D."/>
            <person name="Raineri E."/>
            <person name="Ruffier M."/>
            <person name="Salzberg S.L."/>
            <person name="Schatz M.C."/>
            <person name="Scheuring C."/>
            <person name="Schmidt C.J."/>
            <person name="Schroeder S."/>
            <person name="Searle S.M."/>
            <person name="Smith E.J."/>
            <person name="Smith J."/>
            <person name="Sonstegard T.S."/>
            <person name="Stadler P.F."/>
            <person name="Tafer H."/>
            <person name="Tu Z.J."/>
            <person name="Van Tassell C.P."/>
            <person name="Vilella A.J."/>
            <person name="Williams K.P."/>
            <person name="Yorke J.A."/>
            <person name="Zhang L."/>
            <person name="Zhang H.B."/>
            <person name="Zhang X."/>
            <person name="Zhang Y."/>
            <person name="Reed K.M."/>
        </authorList>
    </citation>
    <scope>NUCLEOTIDE SEQUENCE [LARGE SCALE GENOMIC DNA]</scope>
</reference>
<dbReference type="PANTHER" id="PTHR23019:SF2">
    <property type="entry name" value="NUCLEAR PORE MEMBRANE GLYCOPROTEIN 210"/>
    <property type="match status" value="1"/>
</dbReference>
<reference evidence="4" key="2">
    <citation type="submission" date="2025-08" db="UniProtKB">
        <authorList>
            <consortium name="Ensembl"/>
        </authorList>
    </citation>
    <scope>IDENTIFICATION</scope>
</reference>
<feature type="transmembrane region" description="Helical" evidence="2">
    <location>
        <begin position="645"/>
        <end position="667"/>
    </location>
</feature>
<dbReference type="Pfam" id="PF25354">
    <property type="entry name" value="Ig_NUP210_16th"/>
    <property type="match status" value="1"/>
</dbReference>
<dbReference type="HOGENOM" id="CLU_013768_0_0_1"/>
<dbReference type="InterPro" id="IPR003343">
    <property type="entry name" value="Big_2"/>
</dbReference>
<feature type="region of interest" description="Disordered" evidence="1">
    <location>
        <begin position="675"/>
        <end position="699"/>
    </location>
</feature>
<name>G1N181_MELGA</name>
<dbReference type="InterPro" id="IPR008964">
    <property type="entry name" value="Invasin/intimin_cell_adhesion"/>
</dbReference>